<proteinExistence type="predicted"/>
<dbReference type="Proteomes" id="UP000183407">
    <property type="component" value="Unassembled WGS sequence"/>
</dbReference>
<evidence type="ECO:0000313" key="2">
    <source>
        <dbReference type="EMBL" id="SED17356.1"/>
    </source>
</evidence>
<dbReference type="InterPro" id="IPR052044">
    <property type="entry name" value="PKS_Associated_Protein"/>
</dbReference>
<dbReference type="EMBL" id="FNTL01000004">
    <property type="protein sequence ID" value="SED17356.1"/>
    <property type="molecule type" value="Genomic_DNA"/>
</dbReference>
<sequence length="141" mass="16172">MFIKRADQLEPEIVHDTGAVYWIVPEGSMRDETEGASFFDFVSEFTVQPGAQLQPHYHDTFEFYYILSGRAIMQIEDEANHVTRGDLVKIPRNARHTIWPTGDEEIRALCFSTSFQASGERFVPCDLPRVEPEQSPEPVRP</sequence>
<reference evidence="3" key="1">
    <citation type="submission" date="2016-10" db="EMBL/GenBank/DDBJ databases">
        <authorList>
            <person name="Varghese N."/>
        </authorList>
    </citation>
    <scope>NUCLEOTIDE SEQUENCE [LARGE SCALE GENOMIC DNA]</scope>
    <source>
        <strain evidence="3">DSM 44719</strain>
    </source>
</reference>
<dbReference type="OrthoDB" id="4627574at2"/>
<dbReference type="PANTHER" id="PTHR36114:SF1">
    <property type="entry name" value="16.7 KDA PROTEIN IN WHIE LOCUS"/>
    <property type="match status" value="1"/>
</dbReference>
<dbReference type="Gene3D" id="2.60.120.10">
    <property type="entry name" value="Jelly Rolls"/>
    <property type="match status" value="1"/>
</dbReference>
<accession>A0A1H4YH95</accession>
<dbReference type="Pfam" id="PF07883">
    <property type="entry name" value="Cupin_2"/>
    <property type="match status" value="1"/>
</dbReference>
<evidence type="ECO:0000259" key="1">
    <source>
        <dbReference type="Pfam" id="PF07883"/>
    </source>
</evidence>
<name>A0A1H4YH95_RHOJO</name>
<dbReference type="PANTHER" id="PTHR36114">
    <property type="entry name" value="16.7 KDA PROTEIN IN WHIE LOCUS"/>
    <property type="match status" value="1"/>
</dbReference>
<protein>
    <submittedName>
        <fullName evidence="2">Cupin domain-containing protein</fullName>
    </submittedName>
</protein>
<dbReference type="InterPro" id="IPR013096">
    <property type="entry name" value="Cupin_2"/>
</dbReference>
<organism evidence="2 3">
    <name type="scientific">Rhodococcus jostii</name>
    <dbReference type="NCBI Taxonomy" id="132919"/>
    <lineage>
        <taxon>Bacteria</taxon>
        <taxon>Bacillati</taxon>
        <taxon>Actinomycetota</taxon>
        <taxon>Actinomycetes</taxon>
        <taxon>Mycobacteriales</taxon>
        <taxon>Nocardiaceae</taxon>
        <taxon>Rhodococcus</taxon>
    </lineage>
</organism>
<dbReference type="RefSeq" id="WP_073364494.1">
    <property type="nucleotide sequence ID" value="NZ_FNTL01000004.1"/>
</dbReference>
<evidence type="ECO:0000313" key="3">
    <source>
        <dbReference type="Proteomes" id="UP000183407"/>
    </source>
</evidence>
<gene>
    <name evidence="2" type="ORF">SAMN04490220_3712</name>
</gene>
<dbReference type="AlphaFoldDB" id="A0A1H4YH95"/>
<dbReference type="InterPro" id="IPR011051">
    <property type="entry name" value="RmlC_Cupin_sf"/>
</dbReference>
<feature type="domain" description="Cupin type-2" evidence="1">
    <location>
        <begin position="44"/>
        <end position="110"/>
    </location>
</feature>
<dbReference type="InterPro" id="IPR014710">
    <property type="entry name" value="RmlC-like_jellyroll"/>
</dbReference>
<dbReference type="SUPFAM" id="SSF51182">
    <property type="entry name" value="RmlC-like cupins"/>
    <property type="match status" value="1"/>
</dbReference>